<feature type="domain" description="SBP-type" evidence="7">
    <location>
        <begin position="116"/>
        <end position="191"/>
    </location>
</feature>
<dbReference type="OrthoDB" id="514967at2759"/>
<dbReference type="GO" id="GO:0003677">
    <property type="term" value="F:DNA binding"/>
    <property type="evidence" value="ECO:0007669"/>
    <property type="project" value="InterPro"/>
</dbReference>
<keyword evidence="3" id="KW-0862">Zinc</keyword>
<evidence type="ECO:0000256" key="6">
    <source>
        <dbReference type="SAM" id="Phobius"/>
    </source>
</evidence>
<comment type="caution">
    <text evidence="8">The sequence shown here is derived from an EMBL/GenBank/DDBJ whole genome shotgun (WGS) entry which is preliminary data.</text>
</comment>
<dbReference type="Gene3D" id="1.25.40.20">
    <property type="entry name" value="Ankyrin repeat-containing domain"/>
    <property type="match status" value="1"/>
</dbReference>
<evidence type="ECO:0000313" key="8">
    <source>
        <dbReference type="EMBL" id="KAJ0978690.1"/>
    </source>
</evidence>
<keyword evidence="6" id="KW-1133">Transmembrane helix</keyword>
<dbReference type="GO" id="GO:0005634">
    <property type="term" value="C:nucleus"/>
    <property type="evidence" value="ECO:0007669"/>
    <property type="project" value="InterPro"/>
</dbReference>
<dbReference type="GO" id="GO:0008270">
    <property type="term" value="F:zinc ion binding"/>
    <property type="evidence" value="ECO:0007669"/>
    <property type="project" value="UniProtKB-KW"/>
</dbReference>
<evidence type="ECO:0000256" key="5">
    <source>
        <dbReference type="SAM" id="MobiDB-lite"/>
    </source>
</evidence>
<evidence type="ECO:0000256" key="3">
    <source>
        <dbReference type="ARBA" id="ARBA00022833"/>
    </source>
</evidence>
<evidence type="ECO:0000313" key="9">
    <source>
        <dbReference type="Proteomes" id="UP001085076"/>
    </source>
</evidence>
<evidence type="ECO:0000256" key="1">
    <source>
        <dbReference type="ARBA" id="ARBA00022723"/>
    </source>
</evidence>
<dbReference type="SUPFAM" id="SSF103612">
    <property type="entry name" value="SBT domain"/>
    <property type="match status" value="1"/>
</dbReference>
<sequence length="804" mass="88631">MEARLGGENHQLFGVGPSDMNGLGKKSLEWDLNDWNWDGDRFLASPLNATPSDCRSKQLSQVLMARGLSNNSSSCSEETELAIVGKGKGALEKRRRLGAVGDDEPNDEVGSFSLKLGGNAYPVVEADLANWEGQNGKRTKLQGASANHPICQVEGCGADLIVAFHLLQEFDDGKRSCRRRLAGHNKRRRKTHPEASVSGNCLTDDRASSYLLISLLRILTNLHKECIKRCEQLVIPATMETGSPNCISWMVPDSLHSSPPQTSGNSEPISTQSLSSSNGDAQSRTDRIVFKLFGKDPSDFPIGLRAQVLDWLSHSPTDMESYIRPGCIILTIYLCLPELAWKEHQIAFLYNGQVVLDTPLLLKSPRYLDILCISPIAVPTATRANFKVKGFGIAQSTVRILCAFEGKYLAQERSQALVEGRDDGRENGGSQCISFSCSLPNASGRGFIEIEDHGLSSIFFPFLVAEEDVCSEIRMLEKAIDVYSSDVCLQEQLDVMNARNLAIDFLHEMGWFLRRSQLISRVKDVGSRSNSFPLSRFWWLMTFAVDREWSAVVKKLLDLLFQGNVDLGNVSPSGLLSSSDLLHSAVRKKCKSIVELLLRYTPTSALKGTSDCSLLFRPDMLGPLNITPLHIAAASSGADNILDALTNDPGQLGIKAWRSARDSTGFTPEDYARARGYESYLQLVQKKINWHFEKGQVVLDIPGTSLAPDSSHKQVDGFLSSKLTGFHIEKNKVKPTSRPYCKLCDQQLTCHSPVSRSLLYRPVMLSMVGIAAVCVCVGLLLKSPPLVLYLNHPFRWESLGCGSM</sequence>
<dbReference type="InterPro" id="IPR036893">
    <property type="entry name" value="SBP_sf"/>
</dbReference>
<dbReference type="InterPro" id="IPR004333">
    <property type="entry name" value="SBP_dom"/>
</dbReference>
<dbReference type="PROSITE" id="PS51141">
    <property type="entry name" value="ZF_SBP"/>
    <property type="match status" value="1"/>
</dbReference>
<keyword evidence="6" id="KW-0472">Membrane</keyword>
<keyword evidence="2 4" id="KW-0863">Zinc-finger</keyword>
<keyword evidence="9" id="KW-1185">Reference proteome</keyword>
<evidence type="ECO:0000259" key="7">
    <source>
        <dbReference type="PROSITE" id="PS51141"/>
    </source>
</evidence>
<organism evidence="8 9">
    <name type="scientific">Dioscorea zingiberensis</name>
    <dbReference type="NCBI Taxonomy" id="325984"/>
    <lineage>
        <taxon>Eukaryota</taxon>
        <taxon>Viridiplantae</taxon>
        <taxon>Streptophyta</taxon>
        <taxon>Embryophyta</taxon>
        <taxon>Tracheophyta</taxon>
        <taxon>Spermatophyta</taxon>
        <taxon>Magnoliopsida</taxon>
        <taxon>Liliopsida</taxon>
        <taxon>Dioscoreales</taxon>
        <taxon>Dioscoreaceae</taxon>
        <taxon>Dioscorea</taxon>
    </lineage>
</organism>
<accession>A0A9D5HJ90</accession>
<keyword evidence="1" id="KW-0479">Metal-binding</keyword>
<dbReference type="EMBL" id="JAGGNH010000003">
    <property type="protein sequence ID" value="KAJ0978690.1"/>
    <property type="molecule type" value="Genomic_DNA"/>
</dbReference>
<dbReference type="InterPro" id="IPR044817">
    <property type="entry name" value="SBP-like"/>
</dbReference>
<gene>
    <name evidence="8" type="ORF">J5N97_014164</name>
</gene>
<evidence type="ECO:0000256" key="2">
    <source>
        <dbReference type="ARBA" id="ARBA00022771"/>
    </source>
</evidence>
<name>A0A9D5HJ90_9LILI</name>
<dbReference type="Pfam" id="PF03110">
    <property type="entry name" value="SBP"/>
    <property type="match status" value="1"/>
</dbReference>
<dbReference type="PANTHER" id="PTHR31251:SF86">
    <property type="entry name" value="SQUAMOSA PROMOTER-BINDING-LIKE PROTEIN 1"/>
    <property type="match status" value="1"/>
</dbReference>
<dbReference type="SUPFAM" id="SSF48403">
    <property type="entry name" value="Ankyrin repeat"/>
    <property type="match status" value="1"/>
</dbReference>
<dbReference type="PANTHER" id="PTHR31251">
    <property type="entry name" value="SQUAMOSA PROMOTER-BINDING-LIKE PROTEIN 4"/>
    <property type="match status" value="1"/>
</dbReference>
<keyword evidence="6" id="KW-0812">Transmembrane</keyword>
<feature type="transmembrane region" description="Helical" evidence="6">
    <location>
        <begin position="758"/>
        <end position="781"/>
    </location>
</feature>
<reference evidence="8" key="1">
    <citation type="submission" date="2021-03" db="EMBL/GenBank/DDBJ databases">
        <authorList>
            <person name="Li Z."/>
            <person name="Yang C."/>
        </authorList>
    </citation>
    <scope>NUCLEOTIDE SEQUENCE</scope>
    <source>
        <strain evidence="8">Dzin_1.0</strain>
        <tissue evidence="8">Leaf</tissue>
    </source>
</reference>
<protein>
    <recommendedName>
        <fullName evidence="7">SBP-type domain-containing protein</fullName>
    </recommendedName>
</protein>
<dbReference type="Proteomes" id="UP001085076">
    <property type="component" value="Miscellaneous, Linkage group lg03"/>
</dbReference>
<evidence type="ECO:0000256" key="4">
    <source>
        <dbReference type="PROSITE-ProRule" id="PRU00470"/>
    </source>
</evidence>
<dbReference type="AlphaFoldDB" id="A0A9D5HJ90"/>
<proteinExistence type="predicted"/>
<dbReference type="Pfam" id="PF26102">
    <property type="entry name" value="Ig_SPL7"/>
    <property type="match status" value="1"/>
</dbReference>
<reference evidence="8" key="2">
    <citation type="journal article" date="2022" name="Hortic Res">
        <title>The genome of Dioscorea zingiberensis sheds light on the biosynthesis, origin and evolution of the medicinally important diosgenin saponins.</title>
        <authorList>
            <person name="Li Y."/>
            <person name="Tan C."/>
            <person name="Li Z."/>
            <person name="Guo J."/>
            <person name="Li S."/>
            <person name="Chen X."/>
            <person name="Wang C."/>
            <person name="Dai X."/>
            <person name="Yang H."/>
            <person name="Song W."/>
            <person name="Hou L."/>
            <person name="Xu J."/>
            <person name="Tong Z."/>
            <person name="Xu A."/>
            <person name="Yuan X."/>
            <person name="Wang W."/>
            <person name="Yang Q."/>
            <person name="Chen L."/>
            <person name="Sun Z."/>
            <person name="Wang K."/>
            <person name="Pan B."/>
            <person name="Chen J."/>
            <person name="Bao Y."/>
            <person name="Liu F."/>
            <person name="Qi X."/>
            <person name="Gang D.R."/>
            <person name="Wen J."/>
            <person name="Li J."/>
        </authorList>
    </citation>
    <scope>NUCLEOTIDE SEQUENCE</scope>
    <source>
        <strain evidence="8">Dzin_1.0</strain>
    </source>
</reference>
<dbReference type="InterPro" id="IPR036770">
    <property type="entry name" value="Ankyrin_rpt-contain_sf"/>
</dbReference>
<feature type="region of interest" description="Disordered" evidence="5">
    <location>
        <begin position="256"/>
        <end position="282"/>
    </location>
</feature>